<name>A0AC61SAX6_9EURY</name>
<dbReference type="EMBL" id="QYBA01000104">
    <property type="protein sequence ID" value="TKY91938.1"/>
    <property type="molecule type" value="Genomic_DNA"/>
</dbReference>
<reference evidence="1" key="1">
    <citation type="submission" date="2018-09" db="EMBL/GenBank/DDBJ databases">
        <title>A genomic encyclopedia of anaerobic methanotrophic archaea.</title>
        <authorList>
            <person name="Skennerton C.T."/>
            <person name="Chadwick G.L."/>
            <person name="Laso-Perez R."/>
            <person name="Leu A.O."/>
            <person name="Speth D.R."/>
            <person name="Yu H."/>
            <person name="Morgan-Lang C."/>
            <person name="Hatzenpichler R."/>
            <person name="Goudeau D."/>
            <person name="Malmstrom R."/>
            <person name="Woyke T."/>
            <person name="Hallam S."/>
            <person name="Tyson G.W."/>
            <person name="Wegener G."/>
            <person name="Boetius A."/>
            <person name="Orphan V.J."/>
        </authorList>
    </citation>
    <scope>NUCLEOTIDE SEQUENCE</scope>
    <source>
        <strain evidence="1">CONS3730D10UFb2</strain>
    </source>
</reference>
<evidence type="ECO:0000313" key="2">
    <source>
        <dbReference type="Proteomes" id="UP000315423"/>
    </source>
</evidence>
<organism evidence="1 2">
    <name type="scientific">Candidatus Methanomarinus sp</name>
    <dbReference type="NCBI Taxonomy" id="3386244"/>
    <lineage>
        <taxon>Archaea</taxon>
        <taxon>Methanobacteriati</taxon>
        <taxon>Methanobacteriota</taxon>
        <taxon>Stenosarchaea group</taxon>
        <taxon>Methanomicrobia</taxon>
        <taxon>Methanosarcinales</taxon>
        <taxon>ANME-2 cluster</taxon>
        <taxon>Candidatus Methanocomedenaceae</taxon>
        <taxon>Candidatus Methanomarinus</taxon>
    </lineage>
</organism>
<gene>
    <name evidence="1" type="ORF">C5S46_03320</name>
</gene>
<evidence type="ECO:0000313" key="1">
    <source>
        <dbReference type="EMBL" id="TKY91938.1"/>
    </source>
</evidence>
<sequence>MEKIAFGSEKSEIFYCFAHGGHFVSPIIIDGEHNGTMFAGQFIPVKFSTEQLQNLEEIAIEIDLDPGLLRKEAEKMRVVGEDVILNYSILLFKIVETIARRGAQALELSRVNDALQVAHDDLERRVLERTVELAEANKELKHEIVERKSTEEALRESEGKLSAMLQSLGDHISMVDKDLNILWANDVAKGLFGDDIIGKKCYKVYHGRNKPCEPFPCITLKAFEDEQLHEHETMVQTRAGQTLQYACTANVAIRDNEGRPVAVIEISRDITECKLAEKELLKRMNELETFYRATLGREERVIGLKQEVNELLEQLGKNKKYRDYSK</sequence>
<dbReference type="Proteomes" id="UP000315423">
    <property type="component" value="Unassembled WGS sequence"/>
</dbReference>
<protein>
    <submittedName>
        <fullName evidence="1">PAS domain-containing protein</fullName>
    </submittedName>
</protein>
<comment type="caution">
    <text evidence="1">The sequence shown here is derived from an EMBL/GenBank/DDBJ whole genome shotgun (WGS) entry which is preliminary data.</text>
</comment>
<proteinExistence type="predicted"/>
<accession>A0AC61SAX6</accession>